<gene>
    <name evidence="2" type="ORF">M9Y10_005224</name>
</gene>
<proteinExistence type="predicted"/>
<dbReference type="InterPro" id="IPR000421">
    <property type="entry name" value="FA58C"/>
</dbReference>
<evidence type="ECO:0000259" key="1">
    <source>
        <dbReference type="PROSITE" id="PS50022"/>
    </source>
</evidence>
<dbReference type="Pfam" id="PF00754">
    <property type="entry name" value="F5_F8_type_C"/>
    <property type="match status" value="1"/>
</dbReference>
<dbReference type="EMBL" id="JAPFFF010000011">
    <property type="protein sequence ID" value="KAK8878451.1"/>
    <property type="molecule type" value="Genomic_DNA"/>
</dbReference>
<name>A0ABR2JL29_9EUKA</name>
<accession>A0ABR2JL29</accession>
<keyword evidence="3" id="KW-1185">Reference proteome</keyword>
<reference evidence="2 3" key="1">
    <citation type="submission" date="2024-04" db="EMBL/GenBank/DDBJ databases">
        <title>Tritrichomonas musculus Genome.</title>
        <authorList>
            <person name="Alves-Ferreira E."/>
            <person name="Grigg M."/>
            <person name="Lorenzi H."/>
            <person name="Galac M."/>
        </authorList>
    </citation>
    <scope>NUCLEOTIDE SEQUENCE [LARGE SCALE GENOMIC DNA]</scope>
    <source>
        <strain evidence="2 3">EAF2021</strain>
    </source>
</reference>
<evidence type="ECO:0000313" key="3">
    <source>
        <dbReference type="Proteomes" id="UP001470230"/>
    </source>
</evidence>
<feature type="domain" description="F5/8 type C" evidence="1">
    <location>
        <begin position="294"/>
        <end position="444"/>
    </location>
</feature>
<evidence type="ECO:0000313" key="2">
    <source>
        <dbReference type="EMBL" id="KAK8878451.1"/>
    </source>
</evidence>
<dbReference type="SUPFAM" id="SSF49785">
    <property type="entry name" value="Galactose-binding domain-like"/>
    <property type="match status" value="1"/>
</dbReference>
<protein>
    <recommendedName>
        <fullName evidence="1">F5/8 type C domain-containing protein</fullName>
    </recommendedName>
</protein>
<sequence>MTDFNLSSSGLKTIPESILDNDFCFIFDSKQYYCSRILASFISPIVANIFQSDPLCDSFTVDINEKSESEMNNDKIQFDFDIVIQLMKGESIKIDSSNAEFLVQIGKKLGNSELVERITQNLSTYLPPLTPQNVIHRILVRCSLNLNIDTEIDFIASHFIEFGDEELISLGPSLLLQILTSSKKLQIHSESWLLFLIKRMVNAGGNSYKCLYACVDYANLSKDEFETFIDEIDLEDIDEPLWNSLKSCFCQFKQDELFYKNRNKNEQKNNINKKLNLSAIIEPSKPENMKGIFTHISEVLGANPSSVVEVTSSPFNSQYPPENVIDNSSNDTQYFESNDEPNSWICFDFKNMRVSLSHYTLKTWFWGPNFQHLKSWIVEGSDDGREWTELDQREDEESLNDALAFRRFKCLMRVTCRYIRIRSTDVDHSGSNLLILNAVEFYGRLIA</sequence>
<dbReference type="InterPro" id="IPR008979">
    <property type="entry name" value="Galactose-bd-like_sf"/>
</dbReference>
<dbReference type="PROSITE" id="PS50022">
    <property type="entry name" value="FA58C_3"/>
    <property type="match status" value="1"/>
</dbReference>
<dbReference type="Gene3D" id="2.60.120.260">
    <property type="entry name" value="Galactose-binding domain-like"/>
    <property type="match status" value="1"/>
</dbReference>
<comment type="caution">
    <text evidence="2">The sequence shown here is derived from an EMBL/GenBank/DDBJ whole genome shotgun (WGS) entry which is preliminary data.</text>
</comment>
<organism evidence="2 3">
    <name type="scientific">Tritrichomonas musculus</name>
    <dbReference type="NCBI Taxonomy" id="1915356"/>
    <lineage>
        <taxon>Eukaryota</taxon>
        <taxon>Metamonada</taxon>
        <taxon>Parabasalia</taxon>
        <taxon>Tritrichomonadida</taxon>
        <taxon>Tritrichomonadidae</taxon>
        <taxon>Tritrichomonas</taxon>
    </lineage>
</organism>
<dbReference type="Proteomes" id="UP001470230">
    <property type="component" value="Unassembled WGS sequence"/>
</dbReference>